<reference evidence="1 2" key="1">
    <citation type="journal article" date="2012" name="Stand. Genomic Sci.">
        <title>Genome sequence of the orange-pigmented seawater bacterium Owenweeksia hongkongensis type strain (UST20020801(T)).</title>
        <authorList>
            <person name="Riedel T."/>
            <person name="Held B."/>
            <person name="Nolan M."/>
            <person name="Lucas S."/>
            <person name="Lapidus A."/>
            <person name="Tice H."/>
            <person name="Del Rio T.G."/>
            <person name="Cheng J.F."/>
            <person name="Han C."/>
            <person name="Tapia R."/>
            <person name="Goodwin L.A."/>
            <person name="Pitluck S."/>
            <person name="Liolios K."/>
            <person name="Mavromatis K."/>
            <person name="Pagani I."/>
            <person name="Ivanova N."/>
            <person name="Mikhailova N."/>
            <person name="Pati A."/>
            <person name="Chen A."/>
            <person name="Palaniappan K."/>
            <person name="Rohde M."/>
            <person name="Tindall B.J."/>
            <person name="Detter J.C."/>
            <person name="Goker M."/>
            <person name="Woyke T."/>
            <person name="Bristow J."/>
            <person name="Eisen J.A."/>
            <person name="Markowitz V."/>
            <person name="Hugenholtz P."/>
            <person name="Klenk H.P."/>
            <person name="Kyrpides N.C."/>
        </authorList>
    </citation>
    <scope>NUCLEOTIDE SEQUENCE</scope>
    <source>
        <strain evidence="2">DSM 17368 / JCM 12287 / NRRL B-23963</strain>
    </source>
</reference>
<name>G8R4C8_OWEHD</name>
<dbReference type="EMBL" id="CP003156">
    <property type="protein sequence ID" value="AEV34228.1"/>
    <property type="molecule type" value="Genomic_DNA"/>
</dbReference>
<dbReference type="PROSITE" id="PS51257">
    <property type="entry name" value="PROKAR_LIPOPROTEIN"/>
    <property type="match status" value="1"/>
</dbReference>
<dbReference type="Pfam" id="PF14014">
    <property type="entry name" value="DUF4230"/>
    <property type="match status" value="1"/>
</dbReference>
<gene>
    <name evidence="1" type="ordered locus">Oweho_3277</name>
</gene>
<evidence type="ECO:0000313" key="2">
    <source>
        <dbReference type="Proteomes" id="UP000005631"/>
    </source>
</evidence>
<dbReference type="HOGENOM" id="CLU_1313719_0_0_10"/>
<proteinExistence type="predicted"/>
<dbReference type="KEGG" id="oho:Oweho_3277"/>
<dbReference type="Proteomes" id="UP000005631">
    <property type="component" value="Chromosome"/>
</dbReference>
<protein>
    <recommendedName>
        <fullName evidence="3">DUF4230 domain-containing protein</fullName>
    </recommendedName>
</protein>
<sequence>MSAFLKPYLIILISSLLFISCKEDKRGLVVGKIQKASELATTEFTVNKLVHGTKTKKIAWVFKLNEARFLAYSQAKIKTGIELGRLRKEDIEIDGDIISIMLPPVKVVNFSYPPESFYLDSLISDPNQFLNKISIEEQEHFFREAELDIRNNLKYIGIVETTQKNTRILLTRLLSSLGYNEIHINFKNDSLIVDEVNLETTL</sequence>
<dbReference type="OrthoDB" id="839445at2"/>
<accession>G8R4C8</accession>
<evidence type="ECO:0000313" key="1">
    <source>
        <dbReference type="EMBL" id="AEV34228.1"/>
    </source>
</evidence>
<dbReference type="AlphaFoldDB" id="G8R4C8"/>
<dbReference type="eggNOG" id="ENOG5033KVB">
    <property type="taxonomic scope" value="Bacteria"/>
</dbReference>
<dbReference type="InterPro" id="IPR025324">
    <property type="entry name" value="DUF4230"/>
</dbReference>
<dbReference type="STRING" id="926562.Oweho_3277"/>
<evidence type="ECO:0008006" key="3">
    <source>
        <dbReference type="Google" id="ProtNLM"/>
    </source>
</evidence>
<keyword evidence="2" id="KW-1185">Reference proteome</keyword>
<dbReference type="RefSeq" id="WP_014203575.1">
    <property type="nucleotide sequence ID" value="NC_016599.1"/>
</dbReference>
<organism evidence="1 2">
    <name type="scientific">Owenweeksia hongkongensis (strain DSM 17368 / CIP 108786 / JCM 12287 / NRRL B-23963 / UST20020801)</name>
    <dbReference type="NCBI Taxonomy" id="926562"/>
    <lineage>
        <taxon>Bacteria</taxon>
        <taxon>Pseudomonadati</taxon>
        <taxon>Bacteroidota</taxon>
        <taxon>Flavobacteriia</taxon>
        <taxon>Flavobacteriales</taxon>
        <taxon>Owenweeksiaceae</taxon>
        <taxon>Owenweeksia</taxon>
    </lineage>
</organism>